<proteinExistence type="predicted"/>
<accession>A0A6M7WMQ3</accession>
<dbReference type="EMBL" id="CP033367">
    <property type="protein sequence ID" value="QKD02083.1"/>
    <property type="molecule type" value="Genomic_DNA"/>
</dbReference>
<feature type="domain" description="Amine oxidase" evidence="1">
    <location>
        <begin position="24"/>
        <end position="280"/>
    </location>
</feature>
<dbReference type="Gene3D" id="3.50.50.60">
    <property type="entry name" value="FAD/NAD(P)-binding domain"/>
    <property type="match status" value="1"/>
</dbReference>
<dbReference type="Gene3D" id="3.30.70.1990">
    <property type="match status" value="1"/>
</dbReference>
<evidence type="ECO:0000313" key="2">
    <source>
        <dbReference type="EMBL" id="QKD02083.1"/>
    </source>
</evidence>
<dbReference type="PANTHER" id="PTHR42923:SF17">
    <property type="entry name" value="AMINE OXIDASE DOMAIN-CONTAINING PROTEIN"/>
    <property type="match status" value="1"/>
</dbReference>
<protein>
    <submittedName>
        <fullName evidence="2">NAD/FAD-binding protein</fullName>
    </submittedName>
</protein>
<dbReference type="RefSeq" id="WP_051429672.1">
    <property type="nucleotide sequence ID" value="NZ_CP033367.1"/>
</dbReference>
<dbReference type="AlphaFoldDB" id="A0A6M7WMQ3"/>
<name>A0A6M7WMQ3_RHILI</name>
<dbReference type="SUPFAM" id="SSF51905">
    <property type="entry name" value="FAD/NAD(P)-binding domain"/>
    <property type="match status" value="1"/>
</dbReference>
<dbReference type="FunFam" id="1.10.405.20:FF:000001">
    <property type="entry name" value="Amine oxidase"/>
    <property type="match status" value="1"/>
</dbReference>
<dbReference type="InterPro" id="IPR050464">
    <property type="entry name" value="Zeta_carotene_desat/Oxidored"/>
</dbReference>
<dbReference type="GO" id="GO:0016491">
    <property type="term" value="F:oxidoreductase activity"/>
    <property type="evidence" value="ECO:0007669"/>
    <property type="project" value="InterPro"/>
</dbReference>
<dbReference type="InterPro" id="IPR002937">
    <property type="entry name" value="Amino_oxidase"/>
</dbReference>
<evidence type="ECO:0000259" key="1">
    <source>
        <dbReference type="Pfam" id="PF01593"/>
    </source>
</evidence>
<dbReference type="Proteomes" id="UP000503017">
    <property type="component" value="Chromosome"/>
</dbReference>
<gene>
    <name evidence="2" type="ORF">EB235_11700</name>
</gene>
<organism evidence="2 3">
    <name type="scientific">Mesorhizobium loti R88b</name>
    <dbReference type="NCBI Taxonomy" id="935548"/>
    <lineage>
        <taxon>Bacteria</taxon>
        <taxon>Pseudomonadati</taxon>
        <taxon>Pseudomonadota</taxon>
        <taxon>Alphaproteobacteria</taxon>
        <taxon>Hyphomicrobiales</taxon>
        <taxon>Phyllobacteriaceae</taxon>
        <taxon>Mesorhizobium</taxon>
    </lineage>
</organism>
<dbReference type="Gene3D" id="1.10.405.20">
    <property type="match status" value="1"/>
</dbReference>
<dbReference type="PANTHER" id="PTHR42923">
    <property type="entry name" value="PROTOPORPHYRINOGEN OXIDASE"/>
    <property type="match status" value="1"/>
</dbReference>
<dbReference type="InterPro" id="IPR036188">
    <property type="entry name" value="FAD/NAD-bd_sf"/>
</dbReference>
<dbReference type="Pfam" id="PF01593">
    <property type="entry name" value="Amino_oxidase"/>
    <property type="match status" value="1"/>
</dbReference>
<reference evidence="2 3" key="1">
    <citation type="submission" date="2018-10" db="EMBL/GenBank/DDBJ databases">
        <authorList>
            <person name="Perry B.J."/>
            <person name="Sullivan J.T."/>
            <person name="Murphy R.J.T."/>
            <person name="Ramsay J.P."/>
            <person name="Ronson C.W."/>
        </authorList>
    </citation>
    <scope>NUCLEOTIDE SEQUENCE [LARGE SCALE GENOMIC DNA]</scope>
    <source>
        <strain evidence="2 3">R88b</strain>
    </source>
</reference>
<evidence type="ECO:0000313" key="3">
    <source>
        <dbReference type="Proteomes" id="UP000503017"/>
    </source>
</evidence>
<sequence>MNLVPISRGRSHGRKKIAVVGSGISGAAAAWALHPSADVTLYEASHRAGGHTATVDIDYDGTPISVDTGFIVYNELAYPDLTCLFSHLGVATHESDMGFSLSLDGGKLEWCGSTLRTIFAQKRNVFSPGFLWMLREILRFNKACIAERDSGTLGNVSIGDYLRTRGFSASFRDNYLMPMAAAIWSTPRAKMLDYPAASFISFFENHRLIDNDTRPMWRTVSGGSRNYLQKLLAPLGSALRLSSPVKTMVRDAFGITVWAGNDAPERFDNVIIAGHSDQALAMLGDASSVEEAILSDIPYRPNRVVLHRDPRLMPKRRAAWAAWNYLRCSCDRDEPEVSVTYWMNRLQGIDAAKPLFVSLNPVVEPRPELVFGEWMFDHPQYDARSLSAQARLDDIQGVRGTYFAGAWTGHGFHEDGLRSGLNAAVALGAKVPWRRGAEALPNALLAAE</sequence>